<dbReference type="Pfam" id="PF18495">
    <property type="entry name" value="VbhA"/>
    <property type="match status" value="1"/>
</dbReference>
<organism evidence="2 3">
    <name type="scientific">Corynebacterium endometrii</name>
    <dbReference type="NCBI Taxonomy" id="2488819"/>
    <lineage>
        <taxon>Bacteria</taxon>
        <taxon>Bacillati</taxon>
        <taxon>Actinomycetota</taxon>
        <taxon>Actinomycetes</taxon>
        <taxon>Mycobacteriales</taxon>
        <taxon>Corynebacteriaceae</taxon>
        <taxon>Corynebacterium</taxon>
    </lineage>
</organism>
<evidence type="ECO:0000313" key="3">
    <source>
        <dbReference type="Proteomes" id="UP000296352"/>
    </source>
</evidence>
<sequence>MITEEQLRLNVEEAKYSNLLEGLVTGKAYDADAERYIAGEISSAELVERNRARYGLV</sequence>
<evidence type="ECO:0000259" key="1">
    <source>
        <dbReference type="Pfam" id="PF18495"/>
    </source>
</evidence>
<protein>
    <recommendedName>
        <fullName evidence="1">Antitoxin VbhA domain-containing protein</fullName>
    </recommendedName>
</protein>
<gene>
    <name evidence="2" type="ORF">CENDO_09800</name>
</gene>
<dbReference type="InterPro" id="IPR043038">
    <property type="entry name" value="VbhA_sf"/>
</dbReference>
<accession>A0A4P7QJT4</accession>
<keyword evidence="3" id="KW-1185">Reference proteome</keyword>
<name>A0A4P7QJT4_9CORY</name>
<dbReference type="Proteomes" id="UP000296352">
    <property type="component" value="Chromosome"/>
</dbReference>
<dbReference type="Gene3D" id="1.10.8.1050">
    <property type="entry name" value="Antitoxin VbhA-like"/>
    <property type="match status" value="1"/>
</dbReference>
<dbReference type="InterPro" id="IPR041535">
    <property type="entry name" value="VbhA"/>
</dbReference>
<proteinExistence type="predicted"/>
<dbReference type="AlphaFoldDB" id="A0A4P7QJT4"/>
<feature type="domain" description="Antitoxin VbhA" evidence="1">
    <location>
        <begin position="8"/>
        <end position="53"/>
    </location>
</feature>
<dbReference type="RefSeq" id="WP_168707199.1">
    <property type="nucleotide sequence ID" value="NZ_CP039247.1"/>
</dbReference>
<evidence type="ECO:0000313" key="2">
    <source>
        <dbReference type="EMBL" id="QCB29214.1"/>
    </source>
</evidence>
<dbReference type="InterPro" id="IPR033788">
    <property type="entry name" value="VbhA-like"/>
</dbReference>
<reference evidence="2 3" key="1">
    <citation type="submission" date="2019-04" db="EMBL/GenBank/DDBJ databases">
        <title>Corynebacterium endometrii sp. nov., isolated from the uterus of a cow with endometritis.</title>
        <authorList>
            <person name="Ballas P."/>
            <person name="Ruckert C."/>
            <person name="Wagener K."/>
            <person name="Drillich M."/>
            <person name="Kaempfer P."/>
            <person name="Busse H.-J."/>
            <person name="Ehling-Schulz M."/>
        </authorList>
    </citation>
    <scope>NUCLEOTIDE SEQUENCE [LARGE SCALE GENOMIC DNA]</scope>
    <source>
        <strain evidence="2 3">LMM-1653</strain>
    </source>
</reference>
<dbReference type="KEGG" id="cee:CENDO_09800"/>
<dbReference type="EMBL" id="CP039247">
    <property type="protein sequence ID" value="QCB29214.1"/>
    <property type="molecule type" value="Genomic_DNA"/>
</dbReference>
<dbReference type="CDD" id="cd11586">
    <property type="entry name" value="VbhA_like"/>
    <property type="match status" value="1"/>
</dbReference>